<accession>A0A895Y7G5</accession>
<dbReference type="RefSeq" id="WP_239675773.1">
    <property type="nucleotide sequence ID" value="NZ_CP070499.1"/>
</dbReference>
<dbReference type="Proteomes" id="UP000662857">
    <property type="component" value="Chromosome"/>
</dbReference>
<gene>
    <name evidence="1" type="ORF">JQS43_19150</name>
</gene>
<evidence type="ECO:0000313" key="2">
    <source>
        <dbReference type="Proteomes" id="UP000662857"/>
    </source>
</evidence>
<dbReference type="EMBL" id="CP070499">
    <property type="protein sequence ID" value="QSB13674.1"/>
    <property type="molecule type" value="Genomic_DNA"/>
</dbReference>
<reference evidence="1" key="1">
    <citation type="submission" date="2021-02" db="EMBL/GenBank/DDBJ databases">
        <title>Natrosporangium hydrolyticum gen. nov., sp. nov, a haloalkaliphilic actinobacterium from a soda solonchak soil.</title>
        <authorList>
            <person name="Sorokin D.Y."/>
            <person name="Khijniak T.V."/>
            <person name="Zakharycheva A.P."/>
            <person name="Boueva O.V."/>
            <person name="Ariskina E.V."/>
            <person name="Hahnke R.L."/>
            <person name="Bunk B."/>
            <person name="Sproer C."/>
            <person name="Schumann P."/>
            <person name="Evtushenko L.I."/>
            <person name="Kublanov I.V."/>
        </authorList>
    </citation>
    <scope>NUCLEOTIDE SEQUENCE</scope>
    <source>
        <strain evidence="1">DSM 106523</strain>
    </source>
</reference>
<dbReference type="KEGG" id="nhy:JQS43_19150"/>
<keyword evidence="2" id="KW-1185">Reference proteome</keyword>
<dbReference type="AlphaFoldDB" id="A0A895Y7G5"/>
<proteinExistence type="predicted"/>
<sequence>MLGAVTLACTGSGPAPQRTAPGETDSYEEELARIPLEGIPPDWPLHWEVPEFPEPDQVAAAGVARLFEALEHMLIFGPVPREPEDLDLLLLLATDDYAEQVRGYHANVRGTNPDPWIGPRWIRVMEARVNGDAATVLLCADEGFHGPVSRGGGSEVWRDHRAVLTEYDLVRRTVDDDQRWLVDHTASYAGDDYRDPEVGYQPECDEWATHKLGDA</sequence>
<organism evidence="1 2">
    <name type="scientific">Natronosporangium hydrolyticum</name>
    <dbReference type="NCBI Taxonomy" id="2811111"/>
    <lineage>
        <taxon>Bacteria</taxon>
        <taxon>Bacillati</taxon>
        <taxon>Actinomycetota</taxon>
        <taxon>Actinomycetes</taxon>
        <taxon>Micromonosporales</taxon>
        <taxon>Micromonosporaceae</taxon>
        <taxon>Natronosporangium</taxon>
    </lineage>
</organism>
<name>A0A895Y7G5_9ACTN</name>
<evidence type="ECO:0000313" key="1">
    <source>
        <dbReference type="EMBL" id="QSB13674.1"/>
    </source>
</evidence>
<protein>
    <submittedName>
        <fullName evidence="1">Uncharacterized protein</fullName>
    </submittedName>
</protein>